<comment type="caution">
    <text evidence="2">The sequence shown here is derived from an EMBL/GenBank/DDBJ whole genome shotgun (WGS) entry which is preliminary data.</text>
</comment>
<protein>
    <submittedName>
        <fullName evidence="2">Uncharacterized protein</fullName>
    </submittedName>
</protein>
<reference evidence="2 3" key="1">
    <citation type="submission" date="2014-07" db="EMBL/GenBank/DDBJ databases">
        <authorList>
            <person name="McCorrison J."/>
            <person name="Sanka R."/>
            <person name="Torralba M."/>
            <person name="Gillis M."/>
            <person name="Haft D.H."/>
            <person name="Methe B."/>
            <person name="Sutton G."/>
            <person name="Nelson K.E."/>
        </authorList>
    </citation>
    <scope>NUCLEOTIDE SEQUENCE [LARGE SCALE GENOMIC DNA]</scope>
    <source>
        <strain evidence="2 3">DNF00882</strain>
    </source>
</reference>
<evidence type="ECO:0000313" key="3">
    <source>
        <dbReference type="Proteomes" id="UP000029538"/>
    </source>
</evidence>
<proteinExistence type="predicted"/>
<gene>
    <name evidence="2" type="ORF">HMPREF0654_11770</name>
</gene>
<feature type="region of interest" description="Disordered" evidence="1">
    <location>
        <begin position="30"/>
        <end position="66"/>
    </location>
</feature>
<dbReference type="RefSeq" id="WP_036885007.1">
    <property type="nucleotide sequence ID" value="NZ_JRNR01000159.1"/>
</dbReference>
<sequence>MDKKEFKRRFYVRPWAEVIKLNADAQIMAASPNVKPNTSVEDPKEDDDGTEISGAKKFNMWSGWED</sequence>
<evidence type="ECO:0000313" key="2">
    <source>
        <dbReference type="EMBL" id="KGF46195.1"/>
    </source>
</evidence>
<evidence type="ECO:0000256" key="1">
    <source>
        <dbReference type="SAM" id="MobiDB-lite"/>
    </source>
</evidence>
<dbReference type="AlphaFoldDB" id="A0A096AH39"/>
<name>A0A096AH39_9BACT</name>
<accession>A0A096AH39</accession>
<dbReference type="EMBL" id="JRNR01000159">
    <property type="protein sequence ID" value="KGF46195.1"/>
    <property type="molecule type" value="Genomic_DNA"/>
</dbReference>
<organism evidence="2 3">
    <name type="scientific">Prevotella disiens DNF00882</name>
    <dbReference type="NCBI Taxonomy" id="1401075"/>
    <lineage>
        <taxon>Bacteria</taxon>
        <taxon>Pseudomonadati</taxon>
        <taxon>Bacteroidota</taxon>
        <taxon>Bacteroidia</taxon>
        <taxon>Bacteroidales</taxon>
        <taxon>Prevotellaceae</taxon>
        <taxon>Prevotella</taxon>
    </lineage>
</organism>
<dbReference type="Proteomes" id="UP000029538">
    <property type="component" value="Unassembled WGS sequence"/>
</dbReference>